<organism evidence="3 4">
    <name type="scientific">Rhynchosporium secalis</name>
    <name type="common">Barley scald fungus</name>
    <dbReference type="NCBI Taxonomy" id="38038"/>
    <lineage>
        <taxon>Eukaryota</taxon>
        <taxon>Fungi</taxon>
        <taxon>Dikarya</taxon>
        <taxon>Ascomycota</taxon>
        <taxon>Pezizomycotina</taxon>
        <taxon>Leotiomycetes</taxon>
        <taxon>Helotiales</taxon>
        <taxon>Ploettnerulaceae</taxon>
        <taxon>Rhynchosporium</taxon>
    </lineage>
</organism>
<dbReference type="Proteomes" id="UP000177625">
    <property type="component" value="Unassembled WGS sequence"/>
</dbReference>
<accession>A0A1E1LYZ4</accession>
<keyword evidence="4" id="KW-1185">Reference proteome</keyword>
<evidence type="ECO:0000256" key="1">
    <source>
        <dbReference type="SAM" id="SignalP"/>
    </source>
</evidence>
<evidence type="ECO:0000313" key="4">
    <source>
        <dbReference type="Proteomes" id="UP000177625"/>
    </source>
</evidence>
<evidence type="ECO:0000259" key="2">
    <source>
        <dbReference type="Pfam" id="PF16173"/>
    </source>
</evidence>
<proteinExistence type="predicted"/>
<feature type="domain" description="DUF4874" evidence="2">
    <location>
        <begin position="63"/>
        <end position="178"/>
    </location>
</feature>
<dbReference type="EMBL" id="FJVC01000071">
    <property type="protein sequence ID" value="CZT42087.1"/>
    <property type="molecule type" value="Genomic_DNA"/>
</dbReference>
<gene>
    <name evidence="3" type="ORF">RSE6_01926</name>
</gene>
<reference evidence="4" key="1">
    <citation type="submission" date="2016-03" db="EMBL/GenBank/DDBJ databases">
        <authorList>
            <person name="Guldener U."/>
        </authorList>
    </citation>
    <scope>NUCLEOTIDE SEQUENCE [LARGE SCALE GENOMIC DNA]</scope>
</reference>
<dbReference type="AlphaFoldDB" id="A0A1E1LYZ4"/>
<feature type="signal peptide" evidence="1">
    <location>
        <begin position="1"/>
        <end position="18"/>
    </location>
</feature>
<dbReference type="Pfam" id="PF16173">
    <property type="entry name" value="DUF4874"/>
    <property type="match status" value="1"/>
</dbReference>
<name>A0A1E1LYZ4_RHYSE</name>
<evidence type="ECO:0000313" key="3">
    <source>
        <dbReference type="EMBL" id="CZT42087.1"/>
    </source>
</evidence>
<protein>
    <recommendedName>
        <fullName evidence="2">DUF4874 domain-containing protein</fullName>
    </recommendedName>
</protein>
<sequence>MRLLQILTGTALASVATAGFATYKEIRSGFDNCNIIHYEELDRSDTLFLYIQIVHGQDYSDVIKDFKTLAKNYGERGVKAIPRVRYGKADGSVTSEPNDLNAIKEDVATWVGVFSEVKDIITIPVIQAGFLGEWGEWHSGPFVPGKGIYETKANIAAKKAVIELLLPLGIKIAVRYPQDHSVMGYEFNRQVTIHNDCIFNNGPGRDDGGTFPEEDIETWRAYLKRVASNNTYGGEPCDQASGSGYDWTNYADVCGDNGLIAYINEFKVAYLNPANPPELQKLFNDPAWASCIERMGAALDSYA</sequence>
<keyword evidence="1" id="KW-0732">Signal</keyword>
<dbReference type="InterPro" id="IPR032379">
    <property type="entry name" value="DUF4874"/>
</dbReference>
<feature type="chain" id="PRO_5009447736" description="DUF4874 domain-containing protein" evidence="1">
    <location>
        <begin position="19"/>
        <end position="303"/>
    </location>
</feature>